<organism evidence="1 2">
    <name type="scientific">Flagellimonas marina</name>
    <dbReference type="NCBI Taxonomy" id="1775168"/>
    <lineage>
        <taxon>Bacteria</taxon>
        <taxon>Pseudomonadati</taxon>
        <taxon>Bacteroidota</taxon>
        <taxon>Flavobacteriia</taxon>
        <taxon>Flavobacteriales</taxon>
        <taxon>Flavobacteriaceae</taxon>
        <taxon>Flagellimonas</taxon>
    </lineage>
</organism>
<name>A0ABV8PPA4_9FLAO</name>
<evidence type="ECO:0000313" key="1">
    <source>
        <dbReference type="EMBL" id="MFC4221978.1"/>
    </source>
</evidence>
<protein>
    <submittedName>
        <fullName evidence="1">Uncharacterized protein</fullName>
    </submittedName>
</protein>
<sequence length="72" mass="8009">MNNEKEEKMNTINVSKADVMKATIIATEAISFMAKKAGVDGAVILMEITNNPEGNTARYFKDLTSYAMEEFK</sequence>
<reference evidence="2" key="1">
    <citation type="journal article" date="2019" name="Int. J. Syst. Evol. Microbiol.">
        <title>The Global Catalogue of Microorganisms (GCM) 10K type strain sequencing project: providing services to taxonomists for standard genome sequencing and annotation.</title>
        <authorList>
            <consortium name="The Broad Institute Genomics Platform"/>
            <consortium name="The Broad Institute Genome Sequencing Center for Infectious Disease"/>
            <person name="Wu L."/>
            <person name="Ma J."/>
        </authorList>
    </citation>
    <scope>NUCLEOTIDE SEQUENCE [LARGE SCALE GENOMIC DNA]</scope>
    <source>
        <strain evidence="2">CGMCC 1.15774</strain>
    </source>
</reference>
<keyword evidence="2" id="KW-1185">Reference proteome</keyword>
<proteinExistence type="predicted"/>
<dbReference type="EMBL" id="JBHSCL010000010">
    <property type="protein sequence ID" value="MFC4221978.1"/>
    <property type="molecule type" value="Genomic_DNA"/>
</dbReference>
<comment type="caution">
    <text evidence="1">The sequence shown here is derived from an EMBL/GenBank/DDBJ whole genome shotgun (WGS) entry which is preliminary data.</text>
</comment>
<dbReference type="RefSeq" id="WP_379767483.1">
    <property type="nucleotide sequence ID" value="NZ_JBHSCL010000010.1"/>
</dbReference>
<dbReference type="Proteomes" id="UP001595841">
    <property type="component" value="Unassembled WGS sequence"/>
</dbReference>
<evidence type="ECO:0000313" key="2">
    <source>
        <dbReference type="Proteomes" id="UP001595841"/>
    </source>
</evidence>
<gene>
    <name evidence="1" type="ORF">ACFOWS_17630</name>
</gene>
<accession>A0ABV8PPA4</accession>